<proteinExistence type="inferred from homology"/>
<dbReference type="STRING" id="1448308.A0A2T2NND0"/>
<feature type="transmembrane region" description="Helical" evidence="7">
    <location>
        <begin position="230"/>
        <end position="252"/>
    </location>
</feature>
<feature type="transmembrane region" description="Helical" evidence="7">
    <location>
        <begin position="109"/>
        <end position="134"/>
    </location>
</feature>
<dbReference type="OrthoDB" id="4682787at2759"/>
<evidence type="ECO:0000259" key="8">
    <source>
        <dbReference type="Pfam" id="PF20684"/>
    </source>
</evidence>
<evidence type="ECO:0000256" key="5">
    <source>
        <dbReference type="ARBA" id="ARBA00038359"/>
    </source>
</evidence>
<evidence type="ECO:0000256" key="6">
    <source>
        <dbReference type="SAM" id="MobiDB-lite"/>
    </source>
</evidence>
<reference evidence="9 10" key="1">
    <citation type="journal article" date="2018" name="Front. Microbiol.">
        <title>Genome-Wide Analysis of Corynespora cassiicola Leaf Fall Disease Putative Effectors.</title>
        <authorList>
            <person name="Lopez D."/>
            <person name="Ribeiro S."/>
            <person name="Label P."/>
            <person name="Fumanal B."/>
            <person name="Venisse J.S."/>
            <person name="Kohler A."/>
            <person name="de Oliveira R.R."/>
            <person name="Labutti K."/>
            <person name="Lipzen A."/>
            <person name="Lail K."/>
            <person name="Bauer D."/>
            <person name="Ohm R.A."/>
            <person name="Barry K.W."/>
            <person name="Spatafora J."/>
            <person name="Grigoriev I.V."/>
            <person name="Martin F.M."/>
            <person name="Pujade-Renaud V."/>
        </authorList>
    </citation>
    <scope>NUCLEOTIDE SEQUENCE [LARGE SCALE GENOMIC DNA]</scope>
    <source>
        <strain evidence="9 10">Philippines</strain>
    </source>
</reference>
<feature type="transmembrane region" description="Helical" evidence="7">
    <location>
        <begin position="264"/>
        <end position="288"/>
    </location>
</feature>
<feature type="transmembrane region" description="Helical" evidence="7">
    <location>
        <begin position="32"/>
        <end position="54"/>
    </location>
</feature>
<comment type="subcellular location">
    <subcellularLocation>
        <location evidence="1">Membrane</location>
        <topology evidence="1">Multi-pass membrane protein</topology>
    </subcellularLocation>
</comment>
<dbReference type="GO" id="GO:0016020">
    <property type="term" value="C:membrane"/>
    <property type="evidence" value="ECO:0007669"/>
    <property type="project" value="UniProtKB-SubCell"/>
</dbReference>
<evidence type="ECO:0000256" key="3">
    <source>
        <dbReference type="ARBA" id="ARBA00022989"/>
    </source>
</evidence>
<dbReference type="PANTHER" id="PTHR33048:SF47">
    <property type="entry name" value="INTEGRAL MEMBRANE PROTEIN-RELATED"/>
    <property type="match status" value="1"/>
</dbReference>
<feature type="transmembrane region" description="Helical" evidence="7">
    <location>
        <begin position="66"/>
        <end position="87"/>
    </location>
</feature>
<evidence type="ECO:0000256" key="7">
    <source>
        <dbReference type="SAM" id="Phobius"/>
    </source>
</evidence>
<dbReference type="Pfam" id="PF20684">
    <property type="entry name" value="Fung_rhodopsin"/>
    <property type="match status" value="1"/>
</dbReference>
<evidence type="ECO:0000313" key="10">
    <source>
        <dbReference type="Proteomes" id="UP000240883"/>
    </source>
</evidence>
<protein>
    <recommendedName>
        <fullName evidence="8">Rhodopsin domain-containing protein</fullName>
    </recommendedName>
</protein>
<evidence type="ECO:0000313" key="9">
    <source>
        <dbReference type="EMBL" id="PSN66568.1"/>
    </source>
</evidence>
<feature type="domain" description="Rhodopsin" evidence="8">
    <location>
        <begin position="51"/>
        <end position="288"/>
    </location>
</feature>
<organism evidence="9 10">
    <name type="scientific">Corynespora cassiicola Philippines</name>
    <dbReference type="NCBI Taxonomy" id="1448308"/>
    <lineage>
        <taxon>Eukaryota</taxon>
        <taxon>Fungi</taxon>
        <taxon>Dikarya</taxon>
        <taxon>Ascomycota</taxon>
        <taxon>Pezizomycotina</taxon>
        <taxon>Dothideomycetes</taxon>
        <taxon>Pleosporomycetidae</taxon>
        <taxon>Pleosporales</taxon>
        <taxon>Corynesporascaceae</taxon>
        <taxon>Corynespora</taxon>
    </lineage>
</organism>
<dbReference type="Proteomes" id="UP000240883">
    <property type="component" value="Unassembled WGS sequence"/>
</dbReference>
<keyword evidence="3 7" id="KW-1133">Transmembrane helix</keyword>
<keyword evidence="2 7" id="KW-0812">Transmembrane</keyword>
<feature type="compositionally biased region" description="Polar residues" evidence="6">
    <location>
        <begin position="383"/>
        <end position="396"/>
    </location>
</feature>
<feature type="transmembrane region" description="Helical" evidence="7">
    <location>
        <begin position="146"/>
        <end position="171"/>
    </location>
</feature>
<feature type="transmembrane region" description="Helical" evidence="7">
    <location>
        <begin position="191"/>
        <end position="218"/>
    </location>
</feature>
<dbReference type="PANTHER" id="PTHR33048">
    <property type="entry name" value="PTH11-LIKE INTEGRAL MEMBRANE PROTEIN (AFU_ORTHOLOGUE AFUA_5G11245)"/>
    <property type="match status" value="1"/>
</dbReference>
<dbReference type="InterPro" id="IPR052337">
    <property type="entry name" value="SAT4-like"/>
</dbReference>
<comment type="similarity">
    <text evidence="5">Belongs to the SAT4 family.</text>
</comment>
<name>A0A2T2NND0_CORCC</name>
<gene>
    <name evidence="9" type="ORF">BS50DRAFT_634078</name>
</gene>
<keyword evidence="4 7" id="KW-0472">Membrane</keyword>
<accession>A0A2T2NND0</accession>
<dbReference type="EMBL" id="KZ678135">
    <property type="protein sequence ID" value="PSN66568.1"/>
    <property type="molecule type" value="Genomic_DNA"/>
</dbReference>
<sequence length="396" mass="44146">MAQDREEFLDSIAADPPWGAVSNLDNPEYAKFAFPLFVGVFVLSQLVFSMKMYVQLRVIRRMLPEDYLLVAGWFIYSAGFAPVGIMICKLPVGVHQWDITNRHLMRHMLLYYISLIVWTGVAICVKVNILLQYIRIFVPPGTRNSTYWASISLICLNCIFDFTRLMLLVFNCNPRAKFWDRTIETGTCLDWVTISVAGSAITLLTDSLTWLLPVRAILGLQIKRSRKIGLTALFTLGAFALISSGLRIHYLLKLRDDRNDTTFWMGKVCFFATTQLTTGFLVASLTAFPMFANHTGNQPWVIRAASTVNSWLLSSGIASRISSRVNSQEGRITRSVTTIGGNKNRNKAKGKVVTDVEFEELVNSTLPAGSLMSVNGPERAQSIAGSSSQGVGTFDR</sequence>
<feature type="region of interest" description="Disordered" evidence="6">
    <location>
        <begin position="373"/>
        <end position="396"/>
    </location>
</feature>
<dbReference type="AlphaFoldDB" id="A0A2T2NND0"/>
<evidence type="ECO:0000256" key="2">
    <source>
        <dbReference type="ARBA" id="ARBA00022692"/>
    </source>
</evidence>
<keyword evidence="10" id="KW-1185">Reference proteome</keyword>
<evidence type="ECO:0000256" key="4">
    <source>
        <dbReference type="ARBA" id="ARBA00023136"/>
    </source>
</evidence>
<dbReference type="InterPro" id="IPR049326">
    <property type="entry name" value="Rhodopsin_dom_fungi"/>
</dbReference>
<evidence type="ECO:0000256" key="1">
    <source>
        <dbReference type="ARBA" id="ARBA00004141"/>
    </source>
</evidence>